<feature type="domain" description="MaoC-like" evidence="2">
    <location>
        <begin position="13"/>
        <end position="112"/>
    </location>
</feature>
<dbReference type="InterPro" id="IPR002539">
    <property type="entry name" value="MaoC-like_dom"/>
</dbReference>
<evidence type="ECO:0000256" key="1">
    <source>
        <dbReference type="SAM" id="Phobius"/>
    </source>
</evidence>
<reference evidence="3 4" key="1">
    <citation type="journal article" date="2012" name="Science">
        <title>Ecological populations of bacteria act as socially cohesive units of antibiotic production and resistance.</title>
        <authorList>
            <person name="Cordero O.X."/>
            <person name="Wildschutte H."/>
            <person name="Kirkup B."/>
            <person name="Proehl S."/>
            <person name="Ngo L."/>
            <person name="Hussain F."/>
            <person name="Le Roux F."/>
            <person name="Mincer T."/>
            <person name="Polz M.F."/>
        </authorList>
    </citation>
    <scope>NUCLEOTIDE SEQUENCE [LARGE SCALE GENOMIC DNA]</scope>
    <source>
        <strain evidence="3 4">FF-454</strain>
    </source>
</reference>
<dbReference type="SUPFAM" id="SSF54637">
    <property type="entry name" value="Thioesterase/thiol ester dehydrase-isomerase"/>
    <property type="match status" value="1"/>
</dbReference>
<dbReference type="PANTHER" id="PTHR43437">
    <property type="entry name" value="HYDROXYACYL-THIOESTER DEHYDRATASE TYPE 2, MITOCHONDRIAL-RELATED"/>
    <property type="match status" value="1"/>
</dbReference>
<evidence type="ECO:0000259" key="2">
    <source>
        <dbReference type="Pfam" id="PF01575"/>
    </source>
</evidence>
<dbReference type="GO" id="GO:0019171">
    <property type="term" value="F:(3R)-hydroxyacyl-[acyl-carrier-protein] dehydratase activity"/>
    <property type="evidence" value="ECO:0007669"/>
    <property type="project" value="TreeGrafter"/>
</dbReference>
<keyword evidence="1" id="KW-0812">Transmembrane</keyword>
<comment type="caution">
    <text evidence="3">The sequence shown here is derived from an EMBL/GenBank/DDBJ whole genome shotgun (WGS) entry which is preliminary data.</text>
</comment>
<dbReference type="GO" id="GO:0006633">
    <property type="term" value="P:fatty acid biosynthetic process"/>
    <property type="evidence" value="ECO:0007669"/>
    <property type="project" value="TreeGrafter"/>
</dbReference>
<dbReference type="InterPro" id="IPR050965">
    <property type="entry name" value="UPF0336/Enoyl-CoA_hydratase"/>
</dbReference>
<evidence type="ECO:0000313" key="3">
    <source>
        <dbReference type="EMBL" id="OEE59030.1"/>
    </source>
</evidence>
<keyword evidence="1" id="KW-0472">Membrane</keyword>
<sequence>MKQYRIDDIDVGLKHQFSADITEEKLNAFTLVSGDVNPLHTNAEHAKRRGHPDVVVYGMMTASLYSTLVGVYLPGENALLQDIQTRFSRPVFVGDVLTVEGEVVDVHTLLKRIEIKAVIRNQHGQVVSKARIHSGIDESESSA</sequence>
<name>A0A1E5C0M2_9GAMM</name>
<keyword evidence="4" id="KW-1185">Reference proteome</keyword>
<gene>
    <name evidence="3" type="ORF">A1OK_03200</name>
</gene>
<dbReference type="AlphaFoldDB" id="A0A1E5C0M2"/>
<feature type="transmembrane region" description="Helical" evidence="1">
    <location>
        <begin position="54"/>
        <end position="73"/>
    </location>
</feature>
<dbReference type="CDD" id="cd03449">
    <property type="entry name" value="R_hydratase"/>
    <property type="match status" value="1"/>
</dbReference>
<dbReference type="Gene3D" id="3.10.129.10">
    <property type="entry name" value="Hotdog Thioesterase"/>
    <property type="match status" value="1"/>
</dbReference>
<dbReference type="PANTHER" id="PTHR43437:SF3">
    <property type="entry name" value="HYDROXYACYL-THIOESTER DEHYDRATASE TYPE 2, MITOCHONDRIAL"/>
    <property type="match status" value="1"/>
</dbReference>
<organism evidence="3 4">
    <name type="scientific">Enterovibrio norvegicus FF-454</name>
    <dbReference type="NCBI Taxonomy" id="1185651"/>
    <lineage>
        <taxon>Bacteria</taxon>
        <taxon>Pseudomonadati</taxon>
        <taxon>Pseudomonadota</taxon>
        <taxon>Gammaproteobacteria</taxon>
        <taxon>Vibrionales</taxon>
        <taxon>Vibrionaceae</taxon>
        <taxon>Enterovibrio</taxon>
    </lineage>
</organism>
<evidence type="ECO:0000313" key="4">
    <source>
        <dbReference type="Proteomes" id="UP000095039"/>
    </source>
</evidence>
<dbReference type="RefSeq" id="WP_016961263.1">
    <property type="nucleotide sequence ID" value="NZ_AJWN02000090.1"/>
</dbReference>
<proteinExistence type="predicted"/>
<dbReference type="EMBL" id="AJWN02000090">
    <property type="protein sequence ID" value="OEE59030.1"/>
    <property type="molecule type" value="Genomic_DNA"/>
</dbReference>
<keyword evidence="1" id="KW-1133">Transmembrane helix</keyword>
<dbReference type="InterPro" id="IPR029069">
    <property type="entry name" value="HotDog_dom_sf"/>
</dbReference>
<accession>A0A1E5C0M2</accession>
<dbReference type="Pfam" id="PF01575">
    <property type="entry name" value="MaoC_dehydratas"/>
    <property type="match status" value="1"/>
</dbReference>
<protein>
    <submittedName>
        <fullName evidence="3">Dehydratase</fullName>
    </submittedName>
</protein>
<dbReference type="Proteomes" id="UP000095039">
    <property type="component" value="Unassembled WGS sequence"/>
</dbReference>